<evidence type="ECO:0000256" key="3">
    <source>
        <dbReference type="ARBA" id="ARBA00022475"/>
    </source>
</evidence>
<dbReference type="GO" id="GO:0015421">
    <property type="term" value="F:ABC-type oligopeptide transporter activity"/>
    <property type="evidence" value="ECO:0007669"/>
    <property type="project" value="TreeGrafter"/>
</dbReference>
<feature type="transmembrane region" description="Helical" evidence="9">
    <location>
        <begin position="177"/>
        <end position="197"/>
    </location>
</feature>
<evidence type="ECO:0000256" key="5">
    <source>
        <dbReference type="ARBA" id="ARBA00022741"/>
    </source>
</evidence>
<feature type="transmembrane region" description="Helical" evidence="9">
    <location>
        <begin position="289"/>
        <end position="305"/>
    </location>
</feature>
<dbReference type="GO" id="GO:0016887">
    <property type="term" value="F:ATP hydrolysis activity"/>
    <property type="evidence" value="ECO:0007669"/>
    <property type="project" value="InterPro"/>
</dbReference>
<reference evidence="12" key="2">
    <citation type="journal article" date="2021" name="PeerJ">
        <title>Extensive microbial diversity within the chicken gut microbiome revealed by metagenomics and culture.</title>
        <authorList>
            <person name="Gilroy R."/>
            <person name="Ravi A."/>
            <person name="Getino M."/>
            <person name="Pursley I."/>
            <person name="Horton D.L."/>
            <person name="Alikhan N.F."/>
            <person name="Baker D."/>
            <person name="Gharbi K."/>
            <person name="Hall N."/>
            <person name="Watson M."/>
            <person name="Adriaenssens E.M."/>
            <person name="Foster-Nyarko E."/>
            <person name="Jarju S."/>
            <person name="Secka A."/>
            <person name="Antonio M."/>
            <person name="Oren A."/>
            <person name="Chaudhuri R.R."/>
            <person name="La Ragione R."/>
            <person name="Hildebrand F."/>
            <person name="Pallen M.J."/>
        </authorList>
    </citation>
    <scope>NUCLEOTIDE SEQUENCE</scope>
    <source>
        <strain evidence="12">ChiBcec7-5410</strain>
    </source>
</reference>
<dbReference type="Proteomes" id="UP000824160">
    <property type="component" value="Unassembled WGS sequence"/>
</dbReference>
<dbReference type="FunFam" id="3.40.50.300:FF:000287">
    <property type="entry name" value="Multidrug ABC transporter ATP-binding protein"/>
    <property type="match status" value="1"/>
</dbReference>
<name>A0A9D1H783_9FIRM</name>
<dbReference type="FunFam" id="1.20.1560.10:FF:000011">
    <property type="entry name" value="Multidrug ABC transporter ATP-binding protein"/>
    <property type="match status" value="1"/>
</dbReference>
<feature type="transmembrane region" description="Helical" evidence="9">
    <location>
        <begin position="73"/>
        <end position="93"/>
    </location>
</feature>
<organism evidence="12 13">
    <name type="scientific">Candidatus Faecivivens stercoripullorum</name>
    <dbReference type="NCBI Taxonomy" id="2840805"/>
    <lineage>
        <taxon>Bacteria</taxon>
        <taxon>Bacillati</taxon>
        <taxon>Bacillota</taxon>
        <taxon>Clostridia</taxon>
        <taxon>Eubacteriales</taxon>
        <taxon>Oscillospiraceae</taxon>
        <taxon>Oscillospiraceae incertae sedis</taxon>
        <taxon>Candidatus Faecivivens</taxon>
    </lineage>
</organism>
<dbReference type="InterPro" id="IPR036640">
    <property type="entry name" value="ABC1_TM_sf"/>
</dbReference>
<dbReference type="InterPro" id="IPR003593">
    <property type="entry name" value="AAA+_ATPase"/>
</dbReference>
<dbReference type="PANTHER" id="PTHR43394">
    <property type="entry name" value="ATP-DEPENDENT PERMEASE MDL1, MITOCHONDRIAL"/>
    <property type="match status" value="1"/>
</dbReference>
<dbReference type="InterPro" id="IPR039421">
    <property type="entry name" value="Type_1_exporter"/>
</dbReference>
<comment type="subcellular location">
    <subcellularLocation>
        <location evidence="1">Cell membrane</location>
        <topology evidence="1">Multi-pass membrane protein</topology>
    </subcellularLocation>
</comment>
<evidence type="ECO:0000256" key="9">
    <source>
        <dbReference type="SAM" id="Phobius"/>
    </source>
</evidence>
<dbReference type="SUPFAM" id="SSF90123">
    <property type="entry name" value="ABC transporter transmembrane region"/>
    <property type="match status" value="1"/>
</dbReference>
<keyword evidence="6 12" id="KW-0067">ATP-binding</keyword>
<dbReference type="GO" id="GO:0005524">
    <property type="term" value="F:ATP binding"/>
    <property type="evidence" value="ECO:0007669"/>
    <property type="project" value="UniProtKB-KW"/>
</dbReference>
<dbReference type="PROSITE" id="PS50893">
    <property type="entry name" value="ABC_TRANSPORTER_2"/>
    <property type="match status" value="1"/>
</dbReference>
<dbReference type="SMART" id="SM00382">
    <property type="entry name" value="AAA"/>
    <property type="match status" value="1"/>
</dbReference>
<feature type="transmembrane region" description="Helical" evidence="9">
    <location>
        <begin position="29"/>
        <end position="49"/>
    </location>
</feature>
<protein>
    <submittedName>
        <fullName evidence="12">ABC transporter ATP-binding protein</fullName>
    </submittedName>
</protein>
<dbReference type="CDD" id="cd03254">
    <property type="entry name" value="ABCC_Glucan_exporter_like"/>
    <property type="match status" value="1"/>
</dbReference>
<dbReference type="InterPro" id="IPR027417">
    <property type="entry name" value="P-loop_NTPase"/>
</dbReference>
<dbReference type="PROSITE" id="PS50929">
    <property type="entry name" value="ABC_TM1F"/>
    <property type="match status" value="1"/>
</dbReference>
<accession>A0A9D1H783</accession>
<evidence type="ECO:0000313" key="13">
    <source>
        <dbReference type="Proteomes" id="UP000824160"/>
    </source>
</evidence>
<keyword evidence="8 9" id="KW-0472">Membrane</keyword>
<evidence type="ECO:0000256" key="8">
    <source>
        <dbReference type="ARBA" id="ARBA00023136"/>
    </source>
</evidence>
<dbReference type="EMBL" id="DVLW01000198">
    <property type="protein sequence ID" value="HIT94968.1"/>
    <property type="molecule type" value="Genomic_DNA"/>
</dbReference>
<feature type="domain" description="ABC transmembrane type-1" evidence="11">
    <location>
        <begin position="34"/>
        <end position="320"/>
    </location>
</feature>
<feature type="transmembrane region" description="Helical" evidence="9">
    <location>
        <begin position="256"/>
        <end position="283"/>
    </location>
</feature>
<dbReference type="InterPro" id="IPR011527">
    <property type="entry name" value="ABC1_TM_dom"/>
</dbReference>
<evidence type="ECO:0000256" key="6">
    <source>
        <dbReference type="ARBA" id="ARBA00022840"/>
    </source>
</evidence>
<keyword evidence="2" id="KW-0813">Transport</keyword>
<dbReference type="Pfam" id="PF00005">
    <property type="entry name" value="ABC_tran"/>
    <property type="match status" value="1"/>
</dbReference>
<gene>
    <name evidence="12" type="ORF">IAC43_07255</name>
</gene>
<proteinExistence type="predicted"/>
<dbReference type="InterPro" id="IPR003439">
    <property type="entry name" value="ABC_transporter-like_ATP-bd"/>
</dbReference>
<keyword evidence="7 9" id="KW-1133">Transmembrane helix</keyword>
<evidence type="ECO:0000256" key="7">
    <source>
        <dbReference type="ARBA" id="ARBA00022989"/>
    </source>
</evidence>
<feature type="domain" description="ABC transporter" evidence="10">
    <location>
        <begin position="354"/>
        <end position="587"/>
    </location>
</feature>
<reference evidence="12" key="1">
    <citation type="submission" date="2020-10" db="EMBL/GenBank/DDBJ databases">
        <authorList>
            <person name="Gilroy R."/>
        </authorList>
    </citation>
    <scope>NUCLEOTIDE SEQUENCE</scope>
    <source>
        <strain evidence="12">ChiBcec7-5410</strain>
    </source>
</reference>
<keyword evidence="3" id="KW-1003">Cell membrane</keyword>
<dbReference type="Pfam" id="PF00664">
    <property type="entry name" value="ABC_membrane"/>
    <property type="match status" value="1"/>
</dbReference>
<evidence type="ECO:0000256" key="2">
    <source>
        <dbReference type="ARBA" id="ARBA00022448"/>
    </source>
</evidence>
<dbReference type="PANTHER" id="PTHR43394:SF1">
    <property type="entry name" value="ATP-BINDING CASSETTE SUB-FAMILY B MEMBER 10, MITOCHONDRIAL"/>
    <property type="match status" value="1"/>
</dbReference>
<dbReference type="Gene3D" id="3.40.50.300">
    <property type="entry name" value="P-loop containing nucleotide triphosphate hydrolases"/>
    <property type="match status" value="1"/>
</dbReference>
<sequence length="591" mass="65338">MNMHHRAPMPQGKFSPAGLKKLYFFCKKYIPAVIIALICAVGGTVFTIIGPDKLSELTDLITEGLMTGIDMDAVTRVAVLLTVMYLCSALLTFTQGQLMTVTTQRISQGLREAISKKINRLPIDYYNKTTFGDILSRVTNDVDTISQTIQNSIITLVSSVVLLLGCLLMMFKTNWIMTISAIVASLIGFVLMVLIMGRSQRYFIARQQGLGDMNGHIEEAYAGHTVIRVSNAEKEFSEKFEELNEKLYQASWKSQFLSGLMMPIMGFIGNLGYVTVCVIGALLTMNGSITFGVIIAFMVYVRLFTNPLSQIAQAMTSIQSAAAASGRVFDFLEAEEMEDESSKTTKLSNPTGQVTFEHVKFGYTPDRIIIHDFSQQVQPGQKVAIVGPTGAGKTTLVNLLMRFYEIDGGSISIDGINTRQLTRENVHSLFGMVLQDTWLFEGTIRDNIVYGKQGVTNEDLDRVCKAVGLYHYIHTLPNGYDTVLDSGISLSEGQKQLMTIARAMIENAPMLILDEATSSVDTRTELLIQQAMDQLTKGRTSFVIAHRLSTIKNADIILVLKDGDIIESGNHQTLLEKGGFYAELYNAQFAR</sequence>
<dbReference type="Gene3D" id="1.20.1560.10">
    <property type="entry name" value="ABC transporter type 1, transmembrane domain"/>
    <property type="match status" value="1"/>
</dbReference>
<comment type="caution">
    <text evidence="12">The sequence shown here is derived from an EMBL/GenBank/DDBJ whole genome shotgun (WGS) entry which is preliminary data.</text>
</comment>
<feature type="transmembrane region" description="Helical" evidence="9">
    <location>
        <begin position="153"/>
        <end position="171"/>
    </location>
</feature>
<keyword evidence="4 9" id="KW-0812">Transmembrane</keyword>
<dbReference type="CDD" id="cd18547">
    <property type="entry name" value="ABC_6TM_Tm288_like"/>
    <property type="match status" value="1"/>
</dbReference>
<dbReference type="GO" id="GO:0005886">
    <property type="term" value="C:plasma membrane"/>
    <property type="evidence" value="ECO:0007669"/>
    <property type="project" value="UniProtKB-SubCell"/>
</dbReference>
<evidence type="ECO:0000256" key="4">
    <source>
        <dbReference type="ARBA" id="ARBA00022692"/>
    </source>
</evidence>
<evidence type="ECO:0000259" key="10">
    <source>
        <dbReference type="PROSITE" id="PS50893"/>
    </source>
</evidence>
<evidence type="ECO:0000313" key="12">
    <source>
        <dbReference type="EMBL" id="HIT94968.1"/>
    </source>
</evidence>
<keyword evidence="5" id="KW-0547">Nucleotide-binding</keyword>
<dbReference type="AlphaFoldDB" id="A0A9D1H783"/>
<evidence type="ECO:0000259" key="11">
    <source>
        <dbReference type="PROSITE" id="PS50929"/>
    </source>
</evidence>
<evidence type="ECO:0000256" key="1">
    <source>
        <dbReference type="ARBA" id="ARBA00004651"/>
    </source>
</evidence>
<dbReference type="SUPFAM" id="SSF52540">
    <property type="entry name" value="P-loop containing nucleoside triphosphate hydrolases"/>
    <property type="match status" value="1"/>
</dbReference>